<dbReference type="InterPro" id="IPR015915">
    <property type="entry name" value="Kelch-typ_b-propeller"/>
</dbReference>
<dbReference type="Gene3D" id="2.120.10.80">
    <property type="entry name" value="Kelch-type beta propeller"/>
    <property type="match status" value="2"/>
</dbReference>
<dbReference type="InterPro" id="IPR019936">
    <property type="entry name" value="NanM_proteobact"/>
</dbReference>
<comment type="caution">
    <text evidence="3">The sequence shown here is derived from an EMBL/GenBank/DDBJ whole genome shotgun (WGS) entry which is preliminary data.</text>
</comment>
<keyword evidence="2" id="KW-0677">Repeat</keyword>
<organism evidence="3 4">
    <name type="scientific">Vibrio nereis</name>
    <dbReference type="NCBI Taxonomy" id="693"/>
    <lineage>
        <taxon>Bacteria</taxon>
        <taxon>Pseudomonadati</taxon>
        <taxon>Pseudomonadota</taxon>
        <taxon>Gammaproteobacteria</taxon>
        <taxon>Vibrionales</taxon>
        <taxon>Vibrionaceae</taxon>
        <taxon>Vibrio</taxon>
    </lineage>
</organism>
<dbReference type="InterPro" id="IPR056734">
    <property type="entry name" value="NANM"/>
</dbReference>
<keyword evidence="1" id="KW-0880">Kelch repeat</keyword>
<dbReference type="STRING" id="693.AKJ17_10960"/>
<name>A0A0M0HLY8_VIBNE</name>
<dbReference type="PATRIC" id="fig|693.5.peg.2246"/>
<evidence type="ECO:0000313" key="3">
    <source>
        <dbReference type="EMBL" id="KOO03070.1"/>
    </source>
</evidence>
<dbReference type="EMBL" id="LHPJ01000008">
    <property type="protein sequence ID" value="KOO03070.1"/>
    <property type="molecule type" value="Genomic_DNA"/>
</dbReference>
<dbReference type="RefSeq" id="WP_053395855.1">
    <property type="nucleotide sequence ID" value="NZ_LHPJ01000008.1"/>
</dbReference>
<dbReference type="NCBIfam" id="TIGR03547">
    <property type="entry name" value="muta_rot_YjhT"/>
    <property type="match status" value="1"/>
</dbReference>
<evidence type="ECO:0008006" key="5">
    <source>
        <dbReference type="Google" id="ProtNLM"/>
    </source>
</evidence>
<evidence type="ECO:0000256" key="2">
    <source>
        <dbReference type="ARBA" id="ARBA00022737"/>
    </source>
</evidence>
<dbReference type="AlphaFoldDB" id="A0A0M0HLY8"/>
<proteinExistence type="predicted"/>
<dbReference type="OrthoDB" id="5857700at2"/>
<dbReference type="Proteomes" id="UP000037515">
    <property type="component" value="Unassembled WGS sequence"/>
</dbReference>
<protein>
    <recommendedName>
        <fullName evidence="5">N-acetylneuraminic acid mutarotase</fullName>
    </recommendedName>
</protein>
<evidence type="ECO:0000256" key="1">
    <source>
        <dbReference type="ARBA" id="ARBA00022441"/>
    </source>
</evidence>
<evidence type="ECO:0000313" key="4">
    <source>
        <dbReference type="Proteomes" id="UP000037515"/>
    </source>
</evidence>
<dbReference type="SUPFAM" id="SSF117281">
    <property type="entry name" value="Kelch motif"/>
    <property type="match status" value="1"/>
</dbReference>
<keyword evidence="4" id="KW-1185">Reference proteome</keyword>
<reference evidence="4" key="1">
    <citation type="submission" date="2015-08" db="EMBL/GenBank/DDBJ databases">
        <title>Vibrio galatheae sp. nov., a novel member of the Vibrionaceae family isolated from the Solomon Islands.</title>
        <authorList>
            <person name="Giubergia S."/>
            <person name="Machado H."/>
            <person name="Mateiu R.V."/>
            <person name="Gram L."/>
        </authorList>
    </citation>
    <scope>NUCLEOTIDE SEQUENCE [LARGE SCALE GENOMIC DNA]</scope>
    <source>
        <strain evidence="4">DSM 19584</strain>
    </source>
</reference>
<gene>
    <name evidence="3" type="ORF">AKJ17_10960</name>
</gene>
<dbReference type="Pfam" id="PF24996">
    <property type="entry name" value="NANM"/>
    <property type="match status" value="1"/>
</dbReference>
<accession>A0A0M0HLY8</accession>
<sequence>MSLQLTQLPPLPIGFRNGAGFADKDKVYAGLGSLGSKWLRLDTRQPTGWVECADFPGVKRTDPVCVPVSGGCYIFSGAGIAPGSHSLSVLEDGYFYDANRDSWNLVTDDIPVGLLGGAGIELLNKQLVLVGGYNKSVFDTLMQQLSDPLVCGNEAQKLDCLCTFMDQPIEFYGWNDKIYRFDIKTKEWLDIGDNPFEPNCGAGVWRLGNALALIEGEVKPGLRSLQSKLLLLNSEGLVDAAELSPIVEQDPYHEGLAGAYCAELDGLCMMLGGAYFIGSQSNYRDGQYYSHQGLTKTYATKIWQLCGGQWQHVGDLEKGKAYGVCLSISNGIVLVGGEDASGQALTECELISVIR</sequence>